<dbReference type="AlphaFoldDB" id="A0A5C5XX98"/>
<dbReference type="Proteomes" id="UP000318053">
    <property type="component" value="Unassembled WGS sequence"/>
</dbReference>
<dbReference type="PROSITE" id="PS51257">
    <property type="entry name" value="PROKAR_LIPOPROTEIN"/>
    <property type="match status" value="1"/>
</dbReference>
<evidence type="ECO:0000313" key="3">
    <source>
        <dbReference type="Proteomes" id="UP000318053"/>
    </source>
</evidence>
<accession>A0A5C5XX98</accession>
<feature type="signal peptide" evidence="1">
    <location>
        <begin position="1"/>
        <end position="17"/>
    </location>
</feature>
<gene>
    <name evidence="2" type="ORF">CA85_26220</name>
</gene>
<dbReference type="EMBL" id="SJPK01000005">
    <property type="protein sequence ID" value="TWT66525.1"/>
    <property type="molecule type" value="Genomic_DNA"/>
</dbReference>
<keyword evidence="3" id="KW-1185">Reference proteome</keyword>
<evidence type="ECO:0000256" key="1">
    <source>
        <dbReference type="SAM" id="SignalP"/>
    </source>
</evidence>
<organism evidence="2 3">
    <name type="scientific">Allorhodopirellula solitaria</name>
    <dbReference type="NCBI Taxonomy" id="2527987"/>
    <lineage>
        <taxon>Bacteria</taxon>
        <taxon>Pseudomonadati</taxon>
        <taxon>Planctomycetota</taxon>
        <taxon>Planctomycetia</taxon>
        <taxon>Pirellulales</taxon>
        <taxon>Pirellulaceae</taxon>
        <taxon>Allorhodopirellula</taxon>
    </lineage>
</organism>
<name>A0A5C5XX98_9BACT</name>
<evidence type="ECO:0000313" key="2">
    <source>
        <dbReference type="EMBL" id="TWT66525.1"/>
    </source>
</evidence>
<sequence length="63" mass="6846" precursor="true">MMMKRILLSCCLLPACALVGCDSDGTSIVVDKEEAKKYHVPEGAMEAAMKEAEESAKKSRGKR</sequence>
<reference evidence="2 3" key="1">
    <citation type="submission" date="2019-02" db="EMBL/GenBank/DDBJ databases">
        <title>Deep-cultivation of Planctomycetes and their phenomic and genomic characterization uncovers novel biology.</title>
        <authorList>
            <person name="Wiegand S."/>
            <person name="Jogler M."/>
            <person name="Boedeker C."/>
            <person name="Pinto D."/>
            <person name="Vollmers J."/>
            <person name="Rivas-Marin E."/>
            <person name="Kohn T."/>
            <person name="Peeters S.H."/>
            <person name="Heuer A."/>
            <person name="Rast P."/>
            <person name="Oberbeckmann S."/>
            <person name="Bunk B."/>
            <person name="Jeske O."/>
            <person name="Meyerdierks A."/>
            <person name="Storesund J.E."/>
            <person name="Kallscheuer N."/>
            <person name="Luecker S."/>
            <person name="Lage O.M."/>
            <person name="Pohl T."/>
            <person name="Merkel B.J."/>
            <person name="Hornburger P."/>
            <person name="Mueller R.-W."/>
            <person name="Bruemmer F."/>
            <person name="Labrenz M."/>
            <person name="Spormann A.M."/>
            <person name="Op Den Camp H."/>
            <person name="Overmann J."/>
            <person name="Amann R."/>
            <person name="Jetten M.S.M."/>
            <person name="Mascher T."/>
            <person name="Medema M.H."/>
            <person name="Devos D.P."/>
            <person name="Kaster A.-K."/>
            <person name="Ovreas L."/>
            <person name="Rohde M."/>
            <person name="Galperin M.Y."/>
            <person name="Jogler C."/>
        </authorList>
    </citation>
    <scope>NUCLEOTIDE SEQUENCE [LARGE SCALE GENOMIC DNA]</scope>
    <source>
        <strain evidence="2 3">CA85</strain>
    </source>
</reference>
<dbReference type="RefSeq" id="WP_146391615.1">
    <property type="nucleotide sequence ID" value="NZ_SJPK01000005.1"/>
</dbReference>
<feature type="chain" id="PRO_5023064810" description="Lipoprotein" evidence="1">
    <location>
        <begin position="18"/>
        <end position="63"/>
    </location>
</feature>
<keyword evidence="1" id="KW-0732">Signal</keyword>
<comment type="caution">
    <text evidence="2">The sequence shown here is derived from an EMBL/GenBank/DDBJ whole genome shotgun (WGS) entry which is preliminary data.</text>
</comment>
<proteinExistence type="predicted"/>
<protein>
    <recommendedName>
        <fullName evidence="4">Lipoprotein</fullName>
    </recommendedName>
</protein>
<evidence type="ECO:0008006" key="4">
    <source>
        <dbReference type="Google" id="ProtNLM"/>
    </source>
</evidence>